<evidence type="ECO:0000313" key="2">
    <source>
        <dbReference type="Proteomes" id="UP001482620"/>
    </source>
</evidence>
<proteinExistence type="predicted"/>
<dbReference type="Proteomes" id="UP001482620">
    <property type="component" value="Unassembled WGS sequence"/>
</dbReference>
<sequence length="112" mass="12529">MEKSSSAFNPSLGEQWAVNVRRLGSIQGQRVLLREPKWQAVGLEPGKLWPLLVGGHPITSDIKMKKTMLTVWAALLLQDMDNLLKVISSLKENAQPSVQDLMHKHVDYAKGQ</sequence>
<evidence type="ECO:0000313" key="1">
    <source>
        <dbReference type="EMBL" id="MEQ2231962.1"/>
    </source>
</evidence>
<name>A0ABV0TGD7_9TELE</name>
<gene>
    <name evidence="1" type="ORF">ILYODFUR_006091</name>
</gene>
<organism evidence="1 2">
    <name type="scientific">Ilyodon furcidens</name>
    <name type="common">goldbreast splitfin</name>
    <dbReference type="NCBI Taxonomy" id="33524"/>
    <lineage>
        <taxon>Eukaryota</taxon>
        <taxon>Metazoa</taxon>
        <taxon>Chordata</taxon>
        <taxon>Craniata</taxon>
        <taxon>Vertebrata</taxon>
        <taxon>Euteleostomi</taxon>
        <taxon>Actinopterygii</taxon>
        <taxon>Neopterygii</taxon>
        <taxon>Teleostei</taxon>
        <taxon>Neoteleostei</taxon>
        <taxon>Acanthomorphata</taxon>
        <taxon>Ovalentaria</taxon>
        <taxon>Atherinomorphae</taxon>
        <taxon>Cyprinodontiformes</taxon>
        <taxon>Goodeidae</taxon>
        <taxon>Ilyodon</taxon>
    </lineage>
</organism>
<keyword evidence="2" id="KW-1185">Reference proteome</keyword>
<reference evidence="1 2" key="1">
    <citation type="submission" date="2021-06" db="EMBL/GenBank/DDBJ databases">
        <authorList>
            <person name="Palmer J.M."/>
        </authorList>
    </citation>
    <scope>NUCLEOTIDE SEQUENCE [LARGE SCALE GENOMIC DNA]</scope>
    <source>
        <strain evidence="2">if_2019</strain>
        <tissue evidence="1">Muscle</tissue>
    </source>
</reference>
<protein>
    <submittedName>
        <fullName evidence="1">Uncharacterized protein</fullName>
    </submittedName>
</protein>
<dbReference type="EMBL" id="JAHRIQ010035123">
    <property type="protein sequence ID" value="MEQ2231962.1"/>
    <property type="molecule type" value="Genomic_DNA"/>
</dbReference>
<accession>A0ABV0TGD7</accession>
<comment type="caution">
    <text evidence="1">The sequence shown here is derived from an EMBL/GenBank/DDBJ whole genome shotgun (WGS) entry which is preliminary data.</text>
</comment>